<accession>A0A1L5BSP3</accession>
<feature type="modified residue" description="N6-(pyridoxal phosphate)lysine" evidence="3">
    <location>
        <position position="207"/>
    </location>
</feature>
<dbReference type="GO" id="GO:0030170">
    <property type="term" value="F:pyridoxal phosphate binding"/>
    <property type="evidence" value="ECO:0007669"/>
    <property type="project" value="TreeGrafter"/>
</dbReference>
<keyword evidence="3 4" id="KW-0663">Pyridoxal phosphate</keyword>
<dbReference type="InterPro" id="IPR015424">
    <property type="entry name" value="PyrdxlP-dep_Trfase"/>
</dbReference>
<dbReference type="PIRSF" id="PIRSF000390">
    <property type="entry name" value="PLP_StrS"/>
    <property type="match status" value="1"/>
</dbReference>
<dbReference type="InterPro" id="IPR000653">
    <property type="entry name" value="DegT/StrS_aminotransferase"/>
</dbReference>
<dbReference type="Gene3D" id="3.90.1150.10">
    <property type="entry name" value="Aspartate Aminotransferase, domain 1"/>
    <property type="match status" value="1"/>
</dbReference>
<reference evidence="6 7" key="1">
    <citation type="journal article" date="2012" name="J. Bacteriol.">
        <title>Genome sequence of Sphingobium indicum B90A, a hexachlorocyclohexane-degrading bacterium.</title>
        <authorList>
            <person name="Anand S."/>
            <person name="Sangwan N."/>
            <person name="Lata P."/>
            <person name="Kaur J."/>
            <person name="Dua A."/>
            <person name="Singh A.K."/>
            <person name="Verma M."/>
            <person name="Kaur J."/>
            <person name="Khurana J.P."/>
            <person name="Khurana P."/>
            <person name="Mathur S."/>
            <person name="Lal R."/>
        </authorList>
    </citation>
    <scope>NUCLEOTIDE SEQUENCE [LARGE SCALE GENOMIC DNA]</scope>
    <source>
        <strain evidence="7">DSM 16412 / CCM 7286 / MTCC 6364 / B90A</strain>
    </source>
</reference>
<dbReference type="CDD" id="cd00616">
    <property type="entry name" value="AHBA_syn"/>
    <property type="match status" value="1"/>
</dbReference>
<feature type="region of interest" description="Disordered" evidence="5">
    <location>
        <begin position="1"/>
        <end position="22"/>
    </location>
</feature>
<evidence type="ECO:0000256" key="2">
    <source>
        <dbReference type="PIRSR" id="PIRSR000390-1"/>
    </source>
</evidence>
<feature type="compositionally biased region" description="Low complexity" evidence="5">
    <location>
        <begin position="1"/>
        <end position="17"/>
    </location>
</feature>
<proteinExistence type="inferred from homology"/>
<evidence type="ECO:0000313" key="6">
    <source>
        <dbReference type="EMBL" id="APL95885.1"/>
    </source>
</evidence>
<dbReference type="InterPro" id="IPR015422">
    <property type="entry name" value="PyrdxlP-dep_Trfase_small"/>
</dbReference>
<dbReference type="PANTHER" id="PTHR30244:SF34">
    <property type="entry name" value="DTDP-4-AMINO-4,6-DIDEOXYGALACTOSE TRANSAMINASE"/>
    <property type="match status" value="1"/>
</dbReference>
<feature type="active site" description="Proton acceptor" evidence="2">
    <location>
        <position position="207"/>
    </location>
</feature>
<sequence length="412" mass="44306">MMQAAPAPARIAPRASPTRLSPLDHPTLRWPQHEADEIAAATHVLETGRVNSMVHGEQGRAFEAEFAAFCGMPHGIAVSNGTVALELALRALGIGAGDEVILPSRSFFASAACIVAVGATPVFADIDPVSNNIDPASVRRMLSPRSRAIICVHLAGWPCDMDALRALADEKGLWLVEDCAQAHGATLRGRPVGGFGDAAAFSFCTDKIMSTGGEGGMLLLRDEAHWKRAWAYKDHGKNPDKFFAPAPASGFRYLHDSFGSNWRMTEMQAAIGRAQLAKLPGWLVRRRRNAQALMPLLRAVPGVEVPEIPGHVGHAFYRLYVTITADRLGEGGTAPVIDRMARMGMPVGSGSCADMTREAAFAAMDVRRDGMLSVAQDQGRRSIAFPVDHLLDDADMQRLANCLAIALAEQDR</sequence>
<comment type="similarity">
    <text evidence="1 4">Belongs to the DegT/DnrJ/EryC1 family.</text>
</comment>
<keyword evidence="6" id="KW-0808">Transferase</keyword>
<dbReference type="PANTHER" id="PTHR30244">
    <property type="entry name" value="TRANSAMINASE"/>
    <property type="match status" value="1"/>
</dbReference>
<gene>
    <name evidence="6" type="ORF">SIDU_15980</name>
</gene>
<evidence type="ECO:0000313" key="7">
    <source>
        <dbReference type="Proteomes" id="UP000004550"/>
    </source>
</evidence>
<dbReference type="AlphaFoldDB" id="A0A1L5BSP3"/>
<dbReference type="RefSeq" id="WP_007689457.1">
    <property type="nucleotide sequence ID" value="NZ_CP013070.1"/>
</dbReference>
<name>A0A1L5BSP3_SPHIB</name>
<protein>
    <submittedName>
        <fullName evidence="6">Aminotransferase</fullName>
    </submittedName>
</protein>
<dbReference type="Gene3D" id="3.40.640.10">
    <property type="entry name" value="Type I PLP-dependent aspartate aminotransferase-like (Major domain)"/>
    <property type="match status" value="1"/>
</dbReference>
<dbReference type="SUPFAM" id="SSF53383">
    <property type="entry name" value="PLP-dependent transferases"/>
    <property type="match status" value="1"/>
</dbReference>
<evidence type="ECO:0000256" key="1">
    <source>
        <dbReference type="ARBA" id="ARBA00037999"/>
    </source>
</evidence>
<dbReference type="EMBL" id="CP013070">
    <property type="protein sequence ID" value="APL95885.1"/>
    <property type="molecule type" value="Genomic_DNA"/>
</dbReference>
<dbReference type="InterPro" id="IPR015421">
    <property type="entry name" value="PyrdxlP-dep_Trfase_major"/>
</dbReference>
<dbReference type="Pfam" id="PF01041">
    <property type="entry name" value="DegT_DnrJ_EryC1"/>
    <property type="match status" value="1"/>
</dbReference>
<evidence type="ECO:0000256" key="3">
    <source>
        <dbReference type="PIRSR" id="PIRSR000390-2"/>
    </source>
</evidence>
<organism evidence="6 7">
    <name type="scientific">Sphingobium indicum (strain DSM 16412 / CCM 7286 / MTCC 6364 / B90A)</name>
    <dbReference type="NCBI Taxonomy" id="861109"/>
    <lineage>
        <taxon>Bacteria</taxon>
        <taxon>Pseudomonadati</taxon>
        <taxon>Pseudomonadota</taxon>
        <taxon>Alphaproteobacteria</taxon>
        <taxon>Sphingomonadales</taxon>
        <taxon>Sphingomonadaceae</taxon>
        <taxon>Sphingobium</taxon>
    </lineage>
</organism>
<evidence type="ECO:0000256" key="4">
    <source>
        <dbReference type="RuleBase" id="RU004508"/>
    </source>
</evidence>
<dbReference type="Proteomes" id="UP000004550">
    <property type="component" value="Chromosome"/>
</dbReference>
<keyword evidence="6" id="KW-0032">Aminotransferase</keyword>
<dbReference type="KEGG" id="sinb:SIDU_15980"/>
<evidence type="ECO:0000256" key="5">
    <source>
        <dbReference type="SAM" id="MobiDB-lite"/>
    </source>
</evidence>
<dbReference type="GO" id="GO:0008483">
    <property type="term" value="F:transaminase activity"/>
    <property type="evidence" value="ECO:0007669"/>
    <property type="project" value="UniProtKB-KW"/>
</dbReference>
<dbReference type="GO" id="GO:0000271">
    <property type="term" value="P:polysaccharide biosynthetic process"/>
    <property type="evidence" value="ECO:0007669"/>
    <property type="project" value="TreeGrafter"/>
</dbReference>